<feature type="signal peptide" evidence="1">
    <location>
        <begin position="1"/>
        <end position="30"/>
    </location>
</feature>
<keyword evidence="3" id="KW-1185">Reference proteome</keyword>
<evidence type="ECO:0000313" key="2">
    <source>
        <dbReference type="EMBL" id="MBB4704196.1"/>
    </source>
</evidence>
<evidence type="ECO:0000313" key="3">
    <source>
        <dbReference type="Proteomes" id="UP000542210"/>
    </source>
</evidence>
<name>A0A7W7DEG0_9ACTN</name>
<dbReference type="EMBL" id="JACHND010000001">
    <property type="protein sequence ID" value="MBB4704196.1"/>
    <property type="molecule type" value="Genomic_DNA"/>
</dbReference>
<reference evidence="2 3" key="1">
    <citation type="submission" date="2020-08" db="EMBL/GenBank/DDBJ databases">
        <title>Sequencing the genomes of 1000 actinobacteria strains.</title>
        <authorList>
            <person name="Klenk H.-P."/>
        </authorList>
    </citation>
    <scope>NUCLEOTIDE SEQUENCE [LARGE SCALE GENOMIC DNA]</scope>
    <source>
        <strain evidence="2 3">DSM 45784</strain>
    </source>
</reference>
<evidence type="ECO:0000256" key="1">
    <source>
        <dbReference type="SAM" id="SignalP"/>
    </source>
</evidence>
<dbReference type="Proteomes" id="UP000542210">
    <property type="component" value="Unassembled WGS sequence"/>
</dbReference>
<keyword evidence="1" id="KW-0732">Signal</keyword>
<protein>
    <submittedName>
        <fullName evidence="2">Uncharacterized protein</fullName>
    </submittedName>
</protein>
<dbReference type="RefSeq" id="WP_184885094.1">
    <property type="nucleotide sequence ID" value="NZ_BOOV01000012.1"/>
</dbReference>
<dbReference type="AlphaFoldDB" id="A0A7W7DEG0"/>
<gene>
    <name evidence="2" type="ORF">BJ982_005740</name>
</gene>
<sequence length="57" mass="6002">MRRLTTRLIVIAVVATGGFVTAGAMTSAHAASHVVRIADHAHASSPHTVWRGNTPWG</sequence>
<proteinExistence type="predicted"/>
<feature type="chain" id="PRO_5031478311" evidence="1">
    <location>
        <begin position="31"/>
        <end position="57"/>
    </location>
</feature>
<organism evidence="2 3">
    <name type="scientific">Sphaerisporangium siamense</name>
    <dbReference type="NCBI Taxonomy" id="795645"/>
    <lineage>
        <taxon>Bacteria</taxon>
        <taxon>Bacillati</taxon>
        <taxon>Actinomycetota</taxon>
        <taxon>Actinomycetes</taxon>
        <taxon>Streptosporangiales</taxon>
        <taxon>Streptosporangiaceae</taxon>
        <taxon>Sphaerisporangium</taxon>
    </lineage>
</organism>
<accession>A0A7W7DEG0</accession>
<comment type="caution">
    <text evidence="2">The sequence shown here is derived from an EMBL/GenBank/DDBJ whole genome shotgun (WGS) entry which is preliminary data.</text>
</comment>